<dbReference type="Proteomes" id="UP000663874">
    <property type="component" value="Unassembled WGS sequence"/>
</dbReference>
<dbReference type="GO" id="GO:0007097">
    <property type="term" value="P:nuclear migration"/>
    <property type="evidence" value="ECO:0007669"/>
    <property type="project" value="TreeGrafter"/>
</dbReference>
<comment type="subcellular location">
    <subcellularLocation>
        <location evidence="1">Nucleus</location>
    </subcellularLocation>
</comment>
<evidence type="ECO:0000259" key="4">
    <source>
        <dbReference type="PROSITE" id="PS51841"/>
    </source>
</evidence>
<protein>
    <recommendedName>
        <fullName evidence="4">LTD domain-containing protein</fullName>
    </recommendedName>
</protein>
<evidence type="ECO:0000313" key="5">
    <source>
        <dbReference type="EMBL" id="CAF4029630.1"/>
    </source>
</evidence>
<sequence length="94" mass="10606">LINHSNQEINLNGWILKRKVGSQSYEFKFPRGMILKAGATTTIWSSDVNDISVDPPTNLKLRTTKWFTTGNETKKTILEDADGRIVAEKTITIK</sequence>
<evidence type="ECO:0000256" key="3">
    <source>
        <dbReference type="ARBA" id="ARBA00023242"/>
    </source>
</evidence>
<dbReference type="GO" id="GO:0090435">
    <property type="term" value="P:protein localization to nuclear envelope"/>
    <property type="evidence" value="ECO:0007669"/>
    <property type="project" value="TreeGrafter"/>
</dbReference>
<feature type="non-terminal residue" evidence="5">
    <location>
        <position position="94"/>
    </location>
</feature>
<dbReference type="InterPro" id="IPR001322">
    <property type="entry name" value="Lamin_tail_dom"/>
</dbReference>
<feature type="domain" description="LTD" evidence="4">
    <location>
        <begin position="1"/>
        <end position="94"/>
    </location>
</feature>
<dbReference type="AlphaFoldDB" id="A0A819QDI0"/>
<keyword evidence="2" id="KW-0175">Coiled coil</keyword>
<dbReference type="Pfam" id="PF00932">
    <property type="entry name" value="LTD"/>
    <property type="match status" value="1"/>
</dbReference>
<dbReference type="PANTHER" id="PTHR45721">
    <property type="entry name" value="LAMIN DM0-RELATED"/>
    <property type="match status" value="1"/>
</dbReference>
<accession>A0A819QDI0</accession>
<proteinExistence type="predicted"/>
<dbReference type="Gene3D" id="2.60.40.1260">
    <property type="entry name" value="Lamin Tail domain"/>
    <property type="match status" value="1"/>
</dbReference>
<dbReference type="GO" id="GO:0006998">
    <property type="term" value="P:nuclear envelope organization"/>
    <property type="evidence" value="ECO:0007669"/>
    <property type="project" value="TreeGrafter"/>
</dbReference>
<dbReference type="GO" id="GO:0031507">
    <property type="term" value="P:heterochromatin formation"/>
    <property type="evidence" value="ECO:0007669"/>
    <property type="project" value="TreeGrafter"/>
</dbReference>
<dbReference type="PROSITE" id="PS51841">
    <property type="entry name" value="LTD"/>
    <property type="match status" value="1"/>
</dbReference>
<gene>
    <name evidence="5" type="ORF">FNK824_LOCUS27574</name>
</gene>
<reference evidence="5" key="1">
    <citation type="submission" date="2021-02" db="EMBL/GenBank/DDBJ databases">
        <authorList>
            <person name="Nowell W R."/>
        </authorList>
    </citation>
    <scope>NUCLEOTIDE SEQUENCE</scope>
</reference>
<dbReference type="InterPro" id="IPR036415">
    <property type="entry name" value="Lamin_tail_dom_sf"/>
</dbReference>
<keyword evidence="3" id="KW-0539">Nucleus</keyword>
<dbReference type="PANTHER" id="PTHR45721:SF11">
    <property type="entry name" value="LAMIN DM0-RELATED"/>
    <property type="match status" value="1"/>
</dbReference>
<comment type="caution">
    <text evidence="5">The sequence shown here is derived from an EMBL/GenBank/DDBJ whole genome shotgun (WGS) entry which is preliminary data.</text>
</comment>
<evidence type="ECO:0000256" key="2">
    <source>
        <dbReference type="ARBA" id="ARBA00023054"/>
    </source>
</evidence>
<dbReference type="GO" id="GO:0051664">
    <property type="term" value="P:nuclear pore localization"/>
    <property type="evidence" value="ECO:0007669"/>
    <property type="project" value="TreeGrafter"/>
</dbReference>
<dbReference type="GO" id="GO:0005200">
    <property type="term" value="F:structural constituent of cytoskeleton"/>
    <property type="evidence" value="ECO:0007669"/>
    <property type="project" value="TreeGrafter"/>
</dbReference>
<name>A0A819QDI0_9BILA</name>
<evidence type="ECO:0000313" key="6">
    <source>
        <dbReference type="Proteomes" id="UP000663874"/>
    </source>
</evidence>
<dbReference type="GO" id="GO:0005652">
    <property type="term" value="C:nuclear lamina"/>
    <property type="evidence" value="ECO:0007669"/>
    <property type="project" value="TreeGrafter"/>
</dbReference>
<dbReference type="SUPFAM" id="SSF74853">
    <property type="entry name" value="Lamin A/C globular tail domain"/>
    <property type="match status" value="1"/>
</dbReference>
<dbReference type="EMBL" id="CAJOBE010007206">
    <property type="protein sequence ID" value="CAF4029630.1"/>
    <property type="molecule type" value="Genomic_DNA"/>
</dbReference>
<evidence type="ECO:0000256" key="1">
    <source>
        <dbReference type="ARBA" id="ARBA00004123"/>
    </source>
</evidence>
<organism evidence="5 6">
    <name type="scientific">Rotaria sordida</name>
    <dbReference type="NCBI Taxonomy" id="392033"/>
    <lineage>
        <taxon>Eukaryota</taxon>
        <taxon>Metazoa</taxon>
        <taxon>Spiralia</taxon>
        <taxon>Gnathifera</taxon>
        <taxon>Rotifera</taxon>
        <taxon>Eurotatoria</taxon>
        <taxon>Bdelloidea</taxon>
        <taxon>Philodinida</taxon>
        <taxon>Philodinidae</taxon>
        <taxon>Rotaria</taxon>
    </lineage>
</organism>